<evidence type="ECO:0000313" key="6">
    <source>
        <dbReference type="EMBL" id="SHN51666.1"/>
    </source>
</evidence>
<dbReference type="GO" id="GO:0016829">
    <property type="term" value="F:lyase activity"/>
    <property type="evidence" value="ECO:0007669"/>
    <property type="project" value="UniProtKB-KW"/>
</dbReference>
<keyword evidence="3 5" id="KW-0408">Iron</keyword>
<gene>
    <name evidence="6" type="ORF">SAMN02745226_00369</name>
</gene>
<dbReference type="CDD" id="cd01335">
    <property type="entry name" value="Radical_SAM"/>
    <property type="match status" value="1"/>
</dbReference>
<keyword evidence="1 5" id="KW-0949">S-adenosyl-L-methionine</keyword>
<dbReference type="Proteomes" id="UP000184207">
    <property type="component" value="Unassembled WGS sequence"/>
</dbReference>
<dbReference type="GO" id="GO:0046872">
    <property type="term" value="F:metal ion binding"/>
    <property type="evidence" value="ECO:0007669"/>
    <property type="project" value="UniProtKB-KW"/>
</dbReference>
<comment type="cofactor">
    <cofactor evidence="5">
        <name>[4Fe-4S] cluster</name>
        <dbReference type="ChEBI" id="CHEBI:49883"/>
    </cofactor>
    <text evidence="5">Binds 1 [4Fe-4S] cluster. The cluster is coordinated with 3 cysteines and an exchangeable S-adenosyl-L-methionine.</text>
</comment>
<dbReference type="GO" id="GO:0051536">
    <property type="term" value="F:iron-sulfur cluster binding"/>
    <property type="evidence" value="ECO:0007669"/>
    <property type="project" value="UniProtKB-KW"/>
</dbReference>
<keyword evidence="6" id="KW-0456">Lyase</keyword>
<sequence length="302" mass="34285">MESVELKSLSNLEILESCTLCPRMCQVDRRTTKGICGVGYLPKVSNIVLHKGEEPPLSGENGAGAVFFSGCQMKCIYCQNMGFSQKGVGFEISAEELACAFLRVQEAGAQTLDLVTPTPHIPWIVKALDIARERGFKLPVVYNTSSYERVEVIKALEGYVDIYLADIRYTDNSYGMQYSKVPDYWDVTQKAIREMYRQVGPFDEEKMRGLIVRILVLPNNVSGHDRALEFIASLDKKISVALMSQYIPHFGAKQDELINRKITKDEYESALDKLIELDLDGWMQLDEKERVTTFPVDWRCRI</sequence>
<evidence type="ECO:0000256" key="2">
    <source>
        <dbReference type="ARBA" id="ARBA00022723"/>
    </source>
</evidence>
<evidence type="ECO:0000256" key="4">
    <source>
        <dbReference type="ARBA" id="ARBA00023014"/>
    </source>
</evidence>
<keyword evidence="4 5" id="KW-0411">Iron-sulfur</keyword>
<dbReference type="InterPro" id="IPR007197">
    <property type="entry name" value="rSAM"/>
</dbReference>
<dbReference type="Gene3D" id="3.20.20.70">
    <property type="entry name" value="Aldolase class I"/>
    <property type="match status" value="1"/>
</dbReference>
<dbReference type="STRING" id="1121883.SAMN02745226_00369"/>
<dbReference type="AlphaFoldDB" id="A0A1M7RZR2"/>
<evidence type="ECO:0000256" key="3">
    <source>
        <dbReference type="ARBA" id="ARBA00023004"/>
    </source>
</evidence>
<organism evidence="6 7">
    <name type="scientific">Fervidobacterium gondwanense DSM 13020</name>
    <dbReference type="NCBI Taxonomy" id="1121883"/>
    <lineage>
        <taxon>Bacteria</taxon>
        <taxon>Thermotogati</taxon>
        <taxon>Thermotogota</taxon>
        <taxon>Thermotogae</taxon>
        <taxon>Thermotogales</taxon>
        <taxon>Fervidobacteriaceae</taxon>
        <taxon>Fervidobacterium</taxon>
    </lineage>
</organism>
<dbReference type="PANTHER" id="PTHR43075">
    <property type="entry name" value="FORMATE LYASE ACTIVATING ENZYME, PUTATIVE (AFU_ORTHOLOGUE AFUA_2G15630)-RELATED"/>
    <property type="match status" value="1"/>
</dbReference>
<feature type="binding site" evidence="5">
    <location>
        <position position="75"/>
    </location>
    <ligand>
        <name>[4Fe-4S] cluster</name>
        <dbReference type="ChEBI" id="CHEBI:49883"/>
        <note>4Fe-4S-S-AdoMet</note>
    </ligand>
</feature>
<dbReference type="PANTHER" id="PTHR43075:SF1">
    <property type="entry name" value="FORMATE LYASE ACTIVATING ENZYME, PUTATIVE (AFU_ORTHOLOGUE AFUA_2G15630)-RELATED"/>
    <property type="match status" value="1"/>
</dbReference>
<reference evidence="7" key="1">
    <citation type="submission" date="2016-12" db="EMBL/GenBank/DDBJ databases">
        <authorList>
            <person name="Varghese N."/>
            <person name="Submissions S."/>
        </authorList>
    </citation>
    <scope>NUCLEOTIDE SEQUENCE [LARGE SCALE GENOMIC DNA]</scope>
    <source>
        <strain evidence="7">DSM 13020</strain>
    </source>
</reference>
<evidence type="ECO:0000313" key="7">
    <source>
        <dbReference type="Proteomes" id="UP000184207"/>
    </source>
</evidence>
<evidence type="ECO:0000256" key="5">
    <source>
        <dbReference type="PIRSR" id="PIRSR004869-50"/>
    </source>
</evidence>
<dbReference type="SFLD" id="SFLDG01099">
    <property type="entry name" value="Uncharacterised_Radical_SAM_Su"/>
    <property type="match status" value="1"/>
</dbReference>
<keyword evidence="6" id="KW-0670">Pyruvate</keyword>
<proteinExistence type="predicted"/>
<dbReference type="InterPro" id="IPR040085">
    <property type="entry name" value="MJ0674-like"/>
</dbReference>
<dbReference type="EMBL" id="FRDJ01000001">
    <property type="protein sequence ID" value="SHN51666.1"/>
    <property type="molecule type" value="Genomic_DNA"/>
</dbReference>
<accession>A0A1M7RZR2</accession>
<dbReference type="SUPFAM" id="SSF102114">
    <property type="entry name" value="Radical SAM enzymes"/>
    <property type="match status" value="1"/>
</dbReference>
<keyword evidence="2 5" id="KW-0479">Metal-binding</keyword>
<keyword evidence="7" id="KW-1185">Reference proteome</keyword>
<feature type="binding site" evidence="5">
    <location>
        <position position="71"/>
    </location>
    <ligand>
        <name>[4Fe-4S] cluster</name>
        <dbReference type="ChEBI" id="CHEBI:49883"/>
        <note>4Fe-4S-S-AdoMet</note>
    </ligand>
</feature>
<dbReference type="InterPro" id="IPR016431">
    <property type="entry name" value="Pyrv-formate_lyase-activ_prd"/>
</dbReference>
<name>A0A1M7RZR2_FERGO</name>
<dbReference type="InterPro" id="IPR058240">
    <property type="entry name" value="rSAM_sf"/>
</dbReference>
<dbReference type="OrthoDB" id="9781783at2"/>
<feature type="binding site" evidence="5">
    <location>
        <position position="78"/>
    </location>
    <ligand>
        <name>[4Fe-4S] cluster</name>
        <dbReference type="ChEBI" id="CHEBI:49883"/>
        <note>4Fe-4S-S-AdoMet</note>
    </ligand>
</feature>
<evidence type="ECO:0000256" key="1">
    <source>
        <dbReference type="ARBA" id="ARBA00022691"/>
    </source>
</evidence>
<dbReference type="PIRSF" id="PIRSF004869">
    <property type="entry name" value="PflX_prd"/>
    <property type="match status" value="1"/>
</dbReference>
<dbReference type="SFLD" id="SFLDS00029">
    <property type="entry name" value="Radical_SAM"/>
    <property type="match status" value="1"/>
</dbReference>
<protein>
    <submittedName>
        <fullName evidence="6">Putative pyruvate formate lyase activating enzyme</fullName>
    </submittedName>
</protein>
<dbReference type="RefSeq" id="WP_072757696.1">
    <property type="nucleotide sequence ID" value="NZ_FRDJ01000001.1"/>
</dbReference>
<dbReference type="InterPro" id="IPR013785">
    <property type="entry name" value="Aldolase_TIM"/>
</dbReference>